<dbReference type="EMBL" id="JBHMEP010000006">
    <property type="protein sequence ID" value="MFB9136671.1"/>
    <property type="molecule type" value="Genomic_DNA"/>
</dbReference>
<dbReference type="Proteomes" id="UP001589645">
    <property type="component" value="Unassembled WGS sequence"/>
</dbReference>
<dbReference type="RefSeq" id="WP_390195007.1">
    <property type="nucleotide sequence ID" value="NZ_JBHMEP010000006.1"/>
</dbReference>
<feature type="coiled-coil region" evidence="1">
    <location>
        <begin position="116"/>
        <end position="143"/>
    </location>
</feature>
<comment type="caution">
    <text evidence="2">The sequence shown here is derived from an EMBL/GenBank/DDBJ whole genome shotgun (WGS) entry which is preliminary data.</text>
</comment>
<sequence>MIEQKRLDSWYNQHAEAFNQFLHIYQQQVFLHKQFTKQQLRSFWAPNKPDLHHKMQQQIEISTQIHQLLTQEITLLENQSTPVEQLTQRWQTMMASCKAAELNVNVLSSQTYIKDNTKLLEQLNLLTRKLKTLAQNYQHERQALISSQKQSEK</sequence>
<gene>
    <name evidence="2" type="ORF">ACFFUV_17015</name>
</gene>
<evidence type="ECO:0000256" key="1">
    <source>
        <dbReference type="SAM" id="Coils"/>
    </source>
</evidence>
<keyword evidence="3" id="KW-1185">Reference proteome</keyword>
<protein>
    <submittedName>
        <fullName evidence="2">Uncharacterized protein</fullName>
    </submittedName>
</protein>
<organism evidence="2 3">
    <name type="scientific">Vibrio olivae</name>
    <dbReference type="NCBI Taxonomy" id="1243002"/>
    <lineage>
        <taxon>Bacteria</taxon>
        <taxon>Pseudomonadati</taxon>
        <taxon>Pseudomonadota</taxon>
        <taxon>Gammaproteobacteria</taxon>
        <taxon>Vibrionales</taxon>
        <taxon>Vibrionaceae</taxon>
        <taxon>Vibrio</taxon>
    </lineage>
</organism>
<evidence type="ECO:0000313" key="2">
    <source>
        <dbReference type="EMBL" id="MFB9136671.1"/>
    </source>
</evidence>
<accession>A0ABV5HT13</accession>
<keyword evidence="1" id="KW-0175">Coiled coil</keyword>
<evidence type="ECO:0000313" key="3">
    <source>
        <dbReference type="Proteomes" id="UP001589645"/>
    </source>
</evidence>
<reference evidence="2 3" key="1">
    <citation type="submission" date="2024-09" db="EMBL/GenBank/DDBJ databases">
        <authorList>
            <person name="Sun Q."/>
            <person name="Mori K."/>
        </authorList>
    </citation>
    <scope>NUCLEOTIDE SEQUENCE [LARGE SCALE GENOMIC DNA]</scope>
    <source>
        <strain evidence="2 3">CECT 8064</strain>
    </source>
</reference>
<name>A0ABV5HT13_9VIBR</name>
<proteinExistence type="predicted"/>